<dbReference type="Proteomes" id="UP000067598">
    <property type="component" value="Unassembled WGS sequence"/>
</dbReference>
<dbReference type="GO" id="GO:0043952">
    <property type="term" value="P:protein transport by the Sec complex"/>
    <property type="evidence" value="ECO:0007669"/>
    <property type="project" value="TreeGrafter"/>
</dbReference>
<evidence type="ECO:0000313" key="17">
    <source>
        <dbReference type="Proteomes" id="UP000067598"/>
    </source>
</evidence>
<keyword evidence="2 11" id="KW-0813">Transport</keyword>
<comment type="caution">
    <text evidence="16">The sequence shown here is derived from an EMBL/GenBank/DDBJ whole genome shotgun (WGS) entry which is preliminary data.</text>
</comment>
<comment type="subcellular location">
    <subcellularLocation>
        <location evidence="11">Cell membrane</location>
        <topology evidence="11">Peripheral membrane protein</topology>
        <orientation evidence="11">Cytoplasmic side</orientation>
    </subcellularLocation>
    <subcellularLocation>
        <location evidence="11">Cytoplasm</location>
    </subcellularLocation>
    <text evidence="11">Distribution is 50-50.</text>
</comment>
<protein>
    <recommendedName>
        <fullName evidence="11 12">Protein translocase subunit SecA</fullName>
        <ecNumber evidence="11">7.4.2.8</ecNumber>
    </recommendedName>
</protein>
<organism evidence="16 17">
    <name type="scientific">Lactobacillus crispatus</name>
    <dbReference type="NCBI Taxonomy" id="47770"/>
    <lineage>
        <taxon>Bacteria</taxon>
        <taxon>Bacillati</taxon>
        <taxon>Bacillota</taxon>
        <taxon>Bacilli</taxon>
        <taxon>Lactobacillales</taxon>
        <taxon>Lactobacillaceae</taxon>
        <taxon>Lactobacillus</taxon>
    </lineage>
</organism>
<keyword evidence="4 11" id="KW-0963">Cytoplasm</keyword>
<comment type="catalytic activity">
    <reaction evidence="11">
        <text>ATP + H2O + cellular proteinSide 1 = ADP + phosphate + cellular proteinSide 2.</text>
        <dbReference type="EC" id="7.4.2.8"/>
    </reaction>
</comment>
<evidence type="ECO:0000259" key="15">
    <source>
        <dbReference type="PROSITE" id="PS51196"/>
    </source>
</evidence>
<dbReference type="Gene3D" id="3.90.1440.10">
    <property type="entry name" value="SecA, preprotein cross-linking domain"/>
    <property type="match status" value="1"/>
</dbReference>
<evidence type="ECO:0000256" key="8">
    <source>
        <dbReference type="ARBA" id="ARBA00022967"/>
    </source>
</evidence>
<evidence type="ECO:0000256" key="12">
    <source>
        <dbReference type="RuleBase" id="RU003874"/>
    </source>
</evidence>
<dbReference type="PROSITE" id="PS51194">
    <property type="entry name" value="HELICASE_CTER"/>
    <property type="match status" value="1"/>
</dbReference>
<dbReference type="GO" id="GO:0006605">
    <property type="term" value="P:protein targeting"/>
    <property type="evidence" value="ECO:0007669"/>
    <property type="project" value="UniProtKB-UniRule"/>
</dbReference>
<dbReference type="Pfam" id="PF07516">
    <property type="entry name" value="SecA_SW"/>
    <property type="match status" value="1"/>
</dbReference>
<dbReference type="InterPro" id="IPR036670">
    <property type="entry name" value="SecA_X-link_sf"/>
</dbReference>
<feature type="binding site" evidence="11">
    <location>
        <position position="85"/>
    </location>
    <ligand>
        <name>ATP</name>
        <dbReference type="ChEBI" id="CHEBI:30616"/>
    </ligand>
</feature>
<dbReference type="Pfam" id="PF21090">
    <property type="entry name" value="P-loop_SecA"/>
    <property type="match status" value="2"/>
</dbReference>
<dbReference type="NCBIfam" id="TIGR00963">
    <property type="entry name" value="secA"/>
    <property type="match status" value="1"/>
</dbReference>
<dbReference type="PROSITE" id="PS51196">
    <property type="entry name" value="SECA_MOTOR_DEAD"/>
    <property type="match status" value="1"/>
</dbReference>
<evidence type="ECO:0000256" key="11">
    <source>
        <dbReference type="HAMAP-Rule" id="MF_01382"/>
    </source>
</evidence>
<dbReference type="SUPFAM" id="SSF81767">
    <property type="entry name" value="Pre-protein crosslinking domain of SecA"/>
    <property type="match status" value="1"/>
</dbReference>
<name>A0A109DFM1_9LACO</name>
<dbReference type="InterPro" id="IPR011115">
    <property type="entry name" value="SecA_DEAD"/>
</dbReference>
<evidence type="ECO:0000256" key="2">
    <source>
        <dbReference type="ARBA" id="ARBA00022448"/>
    </source>
</evidence>
<dbReference type="PRINTS" id="PR00906">
    <property type="entry name" value="SECA"/>
</dbReference>
<keyword evidence="10 11" id="KW-0472">Membrane</keyword>
<dbReference type="PROSITE" id="PS01312">
    <property type="entry name" value="SECA"/>
    <property type="match status" value="1"/>
</dbReference>
<dbReference type="PANTHER" id="PTHR30612">
    <property type="entry name" value="SECA INNER MEMBRANE COMPONENT OF SEC PROTEIN SECRETION SYSTEM"/>
    <property type="match status" value="1"/>
</dbReference>
<dbReference type="GO" id="GO:0008564">
    <property type="term" value="F:protein-exporting ATPase activity"/>
    <property type="evidence" value="ECO:0007669"/>
    <property type="project" value="UniProtKB-EC"/>
</dbReference>
<dbReference type="InterPro" id="IPR036266">
    <property type="entry name" value="SecA_Wing/Scaffold_sf"/>
</dbReference>
<dbReference type="InterPro" id="IPR011130">
    <property type="entry name" value="SecA_preprotein_X-link_dom"/>
</dbReference>
<dbReference type="SMART" id="SM00490">
    <property type="entry name" value="HELICc"/>
    <property type="match status" value="1"/>
</dbReference>
<dbReference type="SMART" id="SM00958">
    <property type="entry name" value="SecA_PP_bind"/>
    <property type="match status" value="1"/>
</dbReference>
<evidence type="ECO:0000259" key="13">
    <source>
        <dbReference type="PROSITE" id="PS51192"/>
    </source>
</evidence>
<dbReference type="InterPro" id="IPR001650">
    <property type="entry name" value="Helicase_C-like"/>
</dbReference>
<dbReference type="GO" id="GO:0017038">
    <property type="term" value="P:protein import"/>
    <property type="evidence" value="ECO:0007669"/>
    <property type="project" value="InterPro"/>
</dbReference>
<dbReference type="InterPro" id="IPR014018">
    <property type="entry name" value="SecA_motor_DEAD"/>
</dbReference>
<comment type="function">
    <text evidence="11">Part of the Sec protein translocase complex. Interacts with the SecYEG preprotein conducting channel. Has a central role in coupling the hydrolysis of ATP to the transfer of proteins into and across the cell membrane, serving as an ATP-driven molecular motor driving the stepwise translocation of polypeptide chains across the membrane.</text>
</comment>
<gene>
    <name evidence="11" type="primary">secA</name>
    <name evidence="16" type="ORF">AEL95_01685</name>
</gene>
<evidence type="ECO:0000256" key="5">
    <source>
        <dbReference type="ARBA" id="ARBA00022741"/>
    </source>
</evidence>
<dbReference type="InterPro" id="IPR044722">
    <property type="entry name" value="SecA_SF2_C"/>
</dbReference>
<dbReference type="SUPFAM" id="SSF52540">
    <property type="entry name" value="P-loop containing nucleoside triphosphate hydrolases"/>
    <property type="match status" value="2"/>
</dbReference>
<dbReference type="Gene3D" id="1.10.3060.10">
    <property type="entry name" value="Helical scaffold and wing domains of SecA"/>
    <property type="match status" value="1"/>
</dbReference>
<dbReference type="PANTHER" id="PTHR30612:SF0">
    <property type="entry name" value="CHLOROPLAST PROTEIN-TRANSPORTING ATPASE"/>
    <property type="match status" value="1"/>
</dbReference>
<keyword evidence="7 11" id="KW-0653">Protein transport</keyword>
<keyword evidence="3 11" id="KW-1003">Cell membrane</keyword>
<dbReference type="InterPro" id="IPR027417">
    <property type="entry name" value="P-loop_NTPase"/>
</dbReference>
<dbReference type="InterPro" id="IPR000185">
    <property type="entry name" value="SecA"/>
</dbReference>
<dbReference type="CDD" id="cd17928">
    <property type="entry name" value="DEXDc_SecA"/>
    <property type="match status" value="1"/>
</dbReference>
<dbReference type="PROSITE" id="PS51192">
    <property type="entry name" value="HELICASE_ATP_BIND_1"/>
    <property type="match status" value="1"/>
</dbReference>
<evidence type="ECO:0000256" key="3">
    <source>
        <dbReference type="ARBA" id="ARBA00022475"/>
    </source>
</evidence>
<dbReference type="InterPro" id="IPR020937">
    <property type="entry name" value="SecA_CS"/>
</dbReference>
<dbReference type="GO" id="GO:0005829">
    <property type="term" value="C:cytosol"/>
    <property type="evidence" value="ECO:0007669"/>
    <property type="project" value="TreeGrafter"/>
</dbReference>
<accession>A0A109DFM1</accession>
<dbReference type="InterPro" id="IPR014001">
    <property type="entry name" value="Helicase_ATP-bd"/>
</dbReference>
<keyword evidence="9 11" id="KW-0811">Translocation</keyword>
<dbReference type="SUPFAM" id="SSF81886">
    <property type="entry name" value="Helical scaffold and wing domains of SecA"/>
    <property type="match status" value="1"/>
</dbReference>
<feature type="domain" description="Helicase ATP-binding" evidence="13">
    <location>
        <begin position="87"/>
        <end position="225"/>
    </location>
</feature>
<feature type="domain" description="Helicase C-terminal" evidence="14">
    <location>
        <begin position="422"/>
        <end position="599"/>
    </location>
</feature>
<dbReference type="Pfam" id="PF07517">
    <property type="entry name" value="SecA_DEAD"/>
    <property type="match status" value="1"/>
</dbReference>
<comment type="subunit">
    <text evidence="11">Monomer and homodimer. Part of the essential Sec protein translocation apparatus which comprises SecA, SecYEG and auxiliary proteins SecDF. Other proteins may also be involved.</text>
</comment>
<dbReference type="RefSeq" id="WP_060461736.1">
    <property type="nucleotide sequence ID" value="NZ_AP025162.1"/>
</dbReference>
<comment type="similarity">
    <text evidence="1 11 12">Belongs to the SecA family.</text>
</comment>
<dbReference type="Gene3D" id="3.40.50.300">
    <property type="entry name" value="P-loop containing nucleotide triphosphate hydrolases"/>
    <property type="match status" value="3"/>
</dbReference>
<evidence type="ECO:0000256" key="10">
    <source>
        <dbReference type="ARBA" id="ARBA00023136"/>
    </source>
</evidence>
<evidence type="ECO:0000256" key="9">
    <source>
        <dbReference type="ARBA" id="ARBA00023010"/>
    </source>
</evidence>
<dbReference type="GO" id="GO:0005524">
    <property type="term" value="F:ATP binding"/>
    <property type="evidence" value="ECO:0007669"/>
    <property type="project" value="UniProtKB-UniRule"/>
</dbReference>
<dbReference type="EMBL" id="LJGP01000007">
    <property type="protein sequence ID" value="KWU04577.1"/>
    <property type="molecule type" value="Genomic_DNA"/>
</dbReference>
<dbReference type="Pfam" id="PF01043">
    <property type="entry name" value="SecA_PP_bind"/>
    <property type="match status" value="1"/>
</dbReference>
<dbReference type="NCBIfam" id="NF006630">
    <property type="entry name" value="PRK09200.1"/>
    <property type="match status" value="1"/>
</dbReference>
<keyword evidence="5 11" id="KW-0547">Nucleotide-binding</keyword>
<dbReference type="GO" id="GO:0005886">
    <property type="term" value="C:plasma membrane"/>
    <property type="evidence" value="ECO:0007669"/>
    <property type="project" value="UniProtKB-SubCell"/>
</dbReference>
<evidence type="ECO:0000256" key="6">
    <source>
        <dbReference type="ARBA" id="ARBA00022840"/>
    </source>
</evidence>
<dbReference type="NCBIfam" id="NF009538">
    <property type="entry name" value="PRK12904.1"/>
    <property type="match status" value="1"/>
</dbReference>
<feature type="binding site" evidence="11">
    <location>
        <position position="504"/>
    </location>
    <ligand>
        <name>ATP</name>
        <dbReference type="ChEBI" id="CHEBI:30616"/>
    </ligand>
</feature>
<evidence type="ECO:0000256" key="1">
    <source>
        <dbReference type="ARBA" id="ARBA00007650"/>
    </source>
</evidence>
<sequence>MANILKKLYNDDKRELKKFEKIADKVEAHADEMSKLSDEQLQAKTPEFRDRLKKGESLDDLLPEAFAVAREGAKRVLGLYPFRVQILGGISLHFGNISEMMTGEGKTLTATMPVYLNALEGKGVHVVTVNEYLSSRDEEEMGQLYKWLGLTVGLNLNSMSPDEKRAAYNCDVTYSTNSELGFDYLRDNMVVYKEQMVQRPLNYAIIDEVDSILIDEARTPLIISGEAEQANSDYIRADRFVKTLTEDKSDDDADDDEDHGDYKIDWPTKTISLTRTGIEKACQHFGLKNLYDVENQKLVHHIDQALRANYIMLKDIDYVVQDGEVLIVDSFTGRVMEGRRYSDGLHQAIEAKEGVKIQEESRTQATITYQNFFRMYKKLSGMTGTAKTEEEEFREIYNMQVITIPTNRPIARKDMPDILYPTLDSKFHAVVEEIKKRHANGQPVLVGTVAIESSERLSKMLDKAGIPHAVLNAKNHAKEAQIIMNAGQRGAVTIATNMAGRGTDIKLGPGVKELGGLAVIGTERHESRRIDNQLRGRSGRQGDPGYTRFYLSLEDDLMKRFGGDRVKDFLDRLSDNDDDKVIESRLITRQVESAQKRVEGNNYDTRKQTLQYDDVMRIQREIIYGERMQVIEADKSLKNVLIPMIHRTIDHQVAMFTQGERKEWRLDSLRDFISSSLTSDKVTDSIDFKTISVEDLKKKLYDIVEQNFEDKEKALGDPSQMLEFEKVVILRVVDDRWTDHIDAMDQLRQSIGLRGYGQLNPLVEYQDSGYRMFEEMISNIEFDVTRLFMKAEIRQNLSR</sequence>
<dbReference type="HAMAP" id="MF_01382">
    <property type="entry name" value="SecA"/>
    <property type="match status" value="1"/>
</dbReference>
<dbReference type="GO" id="GO:0065002">
    <property type="term" value="P:intracellular protein transmembrane transport"/>
    <property type="evidence" value="ECO:0007669"/>
    <property type="project" value="UniProtKB-UniRule"/>
</dbReference>
<keyword evidence="8 11" id="KW-1278">Translocase</keyword>
<evidence type="ECO:0000256" key="4">
    <source>
        <dbReference type="ARBA" id="ARBA00022490"/>
    </source>
</evidence>
<proteinExistence type="inferred from homology"/>
<dbReference type="CDD" id="cd18803">
    <property type="entry name" value="SF2_C_secA"/>
    <property type="match status" value="1"/>
</dbReference>
<dbReference type="AlphaFoldDB" id="A0A109DFM1"/>
<dbReference type="SMART" id="SM00957">
    <property type="entry name" value="SecA_DEAD"/>
    <property type="match status" value="1"/>
</dbReference>
<feature type="binding site" evidence="11">
    <location>
        <begin position="103"/>
        <end position="107"/>
    </location>
    <ligand>
        <name>ATP</name>
        <dbReference type="ChEBI" id="CHEBI:30616"/>
    </ligand>
</feature>
<evidence type="ECO:0000259" key="14">
    <source>
        <dbReference type="PROSITE" id="PS51194"/>
    </source>
</evidence>
<feature type="domain" description="SecA family profile" evidence="15">
    <location>
        <begin position="1"/>
        <end position="582"/>
    </location>
</feature>
<evidence type="ECO:0000313" key="16">
    <source>
        <dbReference type="EMBL" id="KWU04577.1"/>
    </source>
</evidence>
<dbReference type="FunFam" id="3.90.1440.10:FF:000001">
    <property type="entry name" value="Preprotein translocase subunit SecA"/>
    <property type="match status" value="1"/>
</dbReference>
<evidence type="ECO:0000256" key="7">
    <source>
        <dbReference type="ARBA" id="ARBA00022927"/>
    </source>
</evidence>
<reference evidence="16 17" key="1">
    <citation type="journal article" date="2016" name="Microbiology (Mosc.)">
        <title>Comparison of Lactobacillus crispatus isolates from Lactobacillus-dominated vaginal microbiomes with isolates from microbiomes containing bacterial vaginosis-associated bacteria.</title>
        <authorList>
            <person name="Abdelmaksoud A.A."/>
            <person name="Koparde V.N."/>
            <person name="Sheth N.U."/>
            <person name="Serrano M.G."/>
            <person name="Glascock A.L."/>
            <person name="Fettweis J.M."/>
            <person name="Strauss Iii J.F."/>
            <person name="Buck G.A."/>
            <person name="Jefferson K.K."/>
        </authorList>
    </citation>
    <scope>NUCLEOTIDE SEQUENCE [LARGE SCALE GENOMIC DNA]</scope>
    <source>
        <strain evidence="16 17">VMC3</strain>
    </source>
</reference>
<dbReference type="FunFam" id="3.40.50.300:FF:000429">
    <property type="entry name" value="Preprotein translocase subunit SecA"/>
    <property type="match status" value="1"/>
</dbReference>
<dbReference type="GO" id="GO:0031522">
    <property type="term" value="C:cell envelope Sec protein transport complex"/>
    <property type="evidence" value="ECO:0007669"/>
    <property type="project" value="TreeGrafter"/>
</dbReference>
<dbReference type="EC" id="7.4.2.8" evidence="11"/>
<keyword evidence="6 11" id="KW-0067">ATP-binding</keyword>
<dbReference type="PATRIC" id="fig|47770.28.peg.1902"/>
<dbReference type="InterPro" id="IPR011116">
    <property type="entry name" value="SecA_Wing/Scaffold"/>
</dbReference>